<dbReference type="Proteomes" id="UP000796880">
    <property type="component" value="Unassembled WGS sequence"/>
</dbReference>
<reference evidence="1" key="1">
    <citation type="submission" date="2020-03" db="EMBL/GenBank/DDBJ databases">
        <title>A high-quality chromosome-level genome assembly of a woody plant with both climbing and erect habits, Rhamnella rubrinervis.</title>
        <authorList>
            <person name="Lu Z."/>
            <person name="Yang Y."/>
            <person name="Zhu X."/>
            <person name="Sun Y."/>
        </authorList>
    </citation>
    <scope>NUCLEOTIDE SEQUENCE</scope>
    <source>
        <strain evidence="1">BYM</strain>
        <tissue evidence="1">Leaf</tissue>
    </source>
</reference>
<accession>A0A8K0GQ10</accession>
<proteinExistence type="predicted"/>
<protein>
    <submittedName>
        <fullName evidence="1">Uncharacterized protein</fullName>
    </submittedName>
</protein>
<sequence length="93" mass="9902">MQFVLIQPNDIDIYSVLIFCGTVVRGRREREKWSEIGDGTVYEFRFRSAAGGSSGVHGGLAFDVAAVASTAIDASLLSGWDYGSSYASGFLAG</sequence>
<dbReference type="AlphaFoldDB" id="A0A8K0GQ10"/>
<evidence type="ECO:0000313" key="1">
    <source>
        <dbReference type="EMBL" id="KAF3434259.1"/>
    </source>
</evidence>
<evidence type="ECO:0000313" key="2">
    <source>
        <dbReference type="Proteomes" id="UP000796880"/>
    </source>
</evidence>
<organism evidence="1 2">
    <name type="scientific">Rhamnella rubrinervis</name>
    <dbReference type="NCBI Taxonomy" id="2594499"/>
    <lineage>
        <taxon>Eukaryota</taxon>
        <taxon>Viridiplantae</taxon>
        <taxon>Streptophyta</taxon>
        <taxon>Embryophyta</taxon>
        <taxon>Tracheophyta</taxon>
        <taxon>Spermatophyta</taxon>
        <taxon>Magnoliopsida</taxon>
        <taxon>eudicotyledons</taxon>
        <taxon>Gunneridae</taxon>
        <taxon>Pentapetalae</taxon>
        <taxon>rosids</taxon>
        <taxon>fabids</taxon>
        <taxon>Rosales</taxon>
        <taxon>Rhamnaceae</taxon>
        <taxon>rhamnoid group</taxon>
        <taxon>Rhamneae</taxon>
        <taxon>Rhamnella</taxon>
    </lineage>
</organism>
<name>A0A8K0GQ10_9ROSA</name>
<comment type="caution">
    <text evidence="1">The sequence shown here is derived from an EMBL/GenBank/DDBJ whole genome shotgun (WGS) entry which is preliminary data.</text>
</comment>
<gene>
    <name evidence="1" type="ORF">FNV43_RR25362</name>
</gene>
<dbReference type="EMBL" id="VOIH02000011">
    <property type="protein sequence ID" value="KAF3434259.1"/>
    <property type="molecule type" value="Genomic_DNA"/>
</dbReference>
<keyword evidence="2" id="KW-1185">Reference proteome</keyword>